<gene>
    <name evidence="16" type="ORF">GCM10011401_21380</name>
</gene>
<keyword evidence="9 13" id="KW-1133">Transmembrane helix</keyword>
<organism evidence="16 17">
    <name type="scientific">Nesterenkonia cremea</name>
    <dbReference type="NCBI Taxonomy" id="1882340"/>
    <lineage>
        <taxon>Bacteria</taxon>
        <taxon>Bacillati</taxon>
        <taxon>Actinomycetota</taxon>
        <taxon>Actinomycetes</taxon>
        <taxon>Micrococcales</taxon>
        <taxon>Micrococcaceae</taxon>
        <taxon>Nesterenkonia</taxon>
    </lineage>
</organism>
<dbReference type="GO" id="GO:0005509">
    <property type="term" value="F:calcium ion binding"/>
    <property type="evidence" value="ECO:0007669"/>
    <property type="project" value="UniProtKB-ARBA"/>
</dbReference>
<dbReference type="GO" id="GO:0000155">
    <property type="term" value="F:phosphorelay sensor kinase activity"/>
    <property type="evidence" value="ECO:0007669"/>
    <property type="project" value="InterPro"/>
</dbReference>
<accession>A0A917EQ39</accession>
<comment type="cofactor">
    <cofactor evidence="2">
        <name>a divalent metal cation</name>
        <dbReference type="ChEBI" id="CHEBI:60240"/>
    </cofactor>
</comment>
<evidence type="ECO:0000313" key="16">
    <source>
        <dbReference type="EMBL" id="GGE73873.1"/>
    </source>
</evidence>
<keyword evidence="7 13" id="KW-0812">Transmembrane</keyword>
<dbReference type="PROSITE" id="PS50109">
    <property type="entry name" value="HIS_KIN"/>
    <property type="match status" value="1"/>
</dbReference>
<dbReference type="CDD" id="cd06225">
    <property type="entry name" value="HAMP"/>
    <property type="match status" value="1"/>
</dbReference>
<keyword evidence="8 16" id="KW-0418">Kinase</keyword>
<protein>
    <recommendedName>
        <fullName evidence="4">histidine kinase</fullName>
        <ecNumber evidence="4">2.7.13.3</ecNumber>
    </recommendedName>
</protein>
<dbReference type="InterPro" id="IPR003660">
    <property type="entry name" value="HAMP_dom"/>
</dbReference>
<dbReference type="RefSeq" id="WP_188685543.1">
    <property type="nucleotide sequence ID" value="NZ_BMIS01000010.1"/>
</dbReference>
<evidence type="ECO:0000256" key="3">
    <source>
        <dbReference type="ARBA" id="ARBA00004236"/>
    </source>
</evidence>
<dbReference type="GO" id="GO:0005886">
    <property type="term" value="C:plasma membrane"/>
    <property type="evidence" value="ECO:0007669"/>
    <property type="project" value="UniProtKB-SubCell"/>
</dbReference>
<dbReference type="InterPro" id="IPR036097">
    <property type="entry name" value="HisK_dim/P_sf"/>
</dbReference>
<feature type="compositionally biased region" description="Acidic residues" evidence="12">
    <location>
        <begin position="531"/>
        <end position="557"/>
    </location>
</feature>
<dbReference type="SUPFAM" id="SSF47384">
    <property type="entry name" value="Homodimeric domain of signal transducing histidine kinase"/>
    <property type="match status" value="1"/>
</dbReference>
<feature type="domain" description="HAMP" evidence="15">
    <location>
        <begin position="202"/>
        <end position="256"/>
    </location>
</feature>
<dbReference type="PANTHER" id="PTHR45436:SF5">
    <property type="entry name" value="SENSOR HISTIDINE KINASE TRCS"/>
    <property type="match status" value="1"/>
</dbReference>
<dbReference type="PRINTS" id="PR00344">
    <property type="entry name" value="BCTRLSENSOR"/>
</dbReference>
<dbReference type="InterPro" id="IPR003594">
    <property type="entry name" value="HATPase_dom"/>
</dbReference>
<dbReference type="Gene3D" id="3.30.565.10">
    <property type="entry name" value="Histidine kinase-like ATPase, C-terminal domain"/>
    <property type="match status" value="1"/>
</dbReference>
<keyword evidence="10" id="KW-0902">Two-component regulatory system</keyword>
<dbReference type="InterPro" id="IPR004358">
    <property type="entry name" value="Sig_transdc_His_kin-like_C"/>
</dbReference>
<dbReference type="AlphaFoldDB" id="A0A917EQ39"/>
<reference evidence="16" key="1">
    <citation type="journal article" date="2014" name="Int. J. Syst. Evol. Microbiol.">
        <title>Complete genome sequence of Corynebacterium casei LMG S-19264T (=DSM 44701T), isolated from a smear-ripened cheese.</title>
        <authorList>
            <consortium name="US DOE Joint Genome Institute (JGI-PGF)"/>
            <person name="Walter F."/>
            <person name="Albersmeier A."/>
            <person name="Kalinowski J."/>
            <person name="Ruckert C."/>
        </authorList>
    </citation>
    <scope>NUCLEOTIDE SEQUENCE</scope>
    <source>
        <strain evidence="16">CGMCC 1.15388</strain>
    </source>
</reference>
<evidence type="ECO:0000259" key="14">
    <source>
        <dbReference type="PROSITE" id="PS50109"/>
    </source>
</evidence>
<evidence type="ECO:0000256" key="4">
    <source>
        <dbReference type="ARBA" id="ARBA00012438"/>
    </source>
</evidence>
<dbReference type="InterPro" id="IPR003661">
    <property type="entry name" value="HisK_dim/P_dom"/>
</dbReference>
<dbReference type="Gene3D" id="1.10.287.130">
    <property type="match status" value="1"/>
</dbReference>
<feature type="region of interest" description="Disordered" evidence="12">
    <location>
        <begin position="497"/>
        <end position="557"/>
    </location>
</feature>
<proteinExistence type="predicted"/>
<comment type="subcellular location">
    <subcellularLocation>
        <location evidence="3">Cell membrane</location>
    </subcellularLocation>
</comment>
<dbReference type="SUPFAM" id="SSF55874">
    <property type="entry name" value="ATPase domain of HSP90 chaperone/DNA topoisomerase II/histidine kinase"/>
    <property type="match status" value="1"/>
</dbReference>
<evidence type="ECO:0000256" key="12">
    <source>
        <dbReference type="SAM" id="MobiDB-lite"/>
    </source>
</evidence>
<reference evidence="16" key="2">
    <citation type="submission" date="2020-09" db="EMBL/GenBank/DDBJ databases">
        <authorList>
            <person name="Sun Q."/>
            <person name="Zhou Y."/>
        </authorList>
    </citation>
    <scope>NUCLEOTIDE SEQUENCE</scope>
    <source>
        <strain evidence="16">CGMCC 1.15388</strain>
    </source>
</reference>
<evidence type="ECO:0000259" key="15">
    <source>
        <dbReference type="PROSITE" id="PS50885"/>
    </source>
</evidence>
<evidence type="ECO:0000256" key="10">
    <source>
        <dbReference type="ARBA" id="ARBA00023012"/>
    </source>
</evidence>
<keyword evidence="5" id="KW-0597">Phosphoprotein</keyword>
<evidence type="ECO:0000256" key="5">
    <source>
        <dbReference type="ARBA" id="ARBA00022553"/>
    </source>
</evidence>
<evidence type="ECO:0000256" key="1">
    <source>
        <dbReference type="ARBA" id="ARBA00000085"/>
    </source>
</evidence>
<dbReference type="EC" id="2.7.13.3" evidence="4"/>
<keyword evidence="6" id="KW-0808">Transferase</keyword>
<dbReference type="CDD" id="cd00082">
    <property type="entry name" value="HisKA"/>
    <property type="match status" value="1"/>
</dbReference>
<evidence type="ECO:0000256" key="11">
    <source>
        <dbReference type="ARBA" id="ARBA00023136"/>
    </source>
</evidence>
<dbReference type="InterPro" id="IPR005467">
    <property type="entry name" value="His_kinase_dom"/>
</dbReference>
<dbReference type="SMART" id="SM00304">
    <property type="entry name" value="HAMP"/>
    <property type="match status" value="1"/>
</dbReference>
<evidence type="ECO:0000256" key="7">
    <source>
        <dbReference type="ARBA" id="ARBA00022692"/>
    </source>
</evidence>
<dbReference type="PROSITE" id="PS50885">
    <property type="entry name" value="HAMP"/>
    <property type="match status" value="1"/>
</dbReference>
<dbReference type="Pfam" id="PF00512">
    <property type="entry name" value="HisKA"/>
    <property type="match status" value="1"/>
</dbReference>
<dbReference type="CDD" id="cd00075">
    <property type="entry name" value="HATPase"/>
    <property type="match status" value="1"/>
</dbReference>
<dbReference type="EMBL" id="BMIS01000010">
    <property type="protein sequence ID" value="GGE73873.1"/>
    <property type="molecule type" value="Genomic_DNA"/>
</dbReference>
<dbReference type="Proteomes" id="UP000633136">
    <property type="component" value="Unassembled WGS sequence"/>
</dbReference>
<dbReference type="FunFam" id="3.30.565.10:FF:000006">
    <property type="entry name" value="Sensor histidine kinase WalK"/>
    <property type="match status" value="1"/>
</dbReference>
<dbReference type="Pfam" id="PF02518">
    <property type="entry name" value="HATPase_c"/>
    <property type="match status" value="1"/>
</dbReference>
<feature type="domain" description="Histidine kinase" evidence="14">
    <location>
        <begin position="271"/>
        <end position="496"/>
    </location>
</feature>
<comment type="caution">
    <text evidence="16">The sequence shown here is derived from an EMBL/GenBank/DDBJ whole genome shotgun (WGS) entry which is preliminary data.</text>
</comment>
<dbReference type="Pfam" id="PF00672">
    <property type="entry name" value="HAMP"/>
    <property type="match status" value="1"/>
</dbReference>
<evidence type="ECO:0000313" key="17">
    <source>
        <dbReference type="Proteomes" id="UP000633136"/>
    </source>
</evidence>
<dbReference type="Gene3D" id="6.10.340.10">
    <property type="match status" value="1"/>
</dbReference>
<dbReference type="PANTHER" id="PTHR45436">
    <property type="entry name" value="SENSOR HISTIDINE KINASE YKOH"/>
    <property type="match status" value="1"/>
</dbReference>
<sequence length="557" mass="60822">MSFRPFLALSRVWRGSSLRTQLVVIIAGLLLLTLAVTTFVSASLFRQELIRNLDEDLITNRNNVSIYLTQRQPVEDYGNELAIVRFYGVILDNDGHPSQDDDGGLRATHFQFEGQDLPDIEPIPADEAMERAGESFDVPGTEENSRGWRAQVYRLESGEGSLVIALPMEQVETSVERATFLVATIGLLATLGASTIAYAVVTRAFRPLFRVEKTAGQIAGGDFSQRVETSAPPETEIGRLSSSLNVMLEHIEQAFSEKEASEQKMRRFIQDASHELRTPLVTVRGFAELYRQGGVSDNPEAVSTAMDRIESEAKRMGNLVEDMLTLARLDEQRPLQLAPVDLNLIAHDTAMDMSVNAPDREVRVIGLDGGSPRPAPTVGDEGKIRQIVTNLVTNALRYTPEGTPIDLAVGTSSLIEGRPDSVLEVRDHGEGIPEDDAEKIFQRFYRADKARDRETGGTGLGLAICAAIAAQHDGTIRHRETEGGGATMVVRLPMVEPSDQSDHVSDADEHEAAEAEADELAEAEAHAEAQEQGDEQAPLEDPTEDEGPDAGEDSSTR</sequence>
<feature type="transmembrane region" description="Helical" evidence="13">
    <location>
        <begin position="178"/>
        <end position="201"/>
    </location>
</feature>
<evidence type="ECO:0000256" key="8">
    <source>
        <dbReference type="ARBA" id="ARBA00022777"/>
    </source>
</evidence>
<name>A0A917EQ39_9MICC</name>
<keyword evidence="11 13" id="KW-0472">Membrane</keyword>
<feature type="transmembrane region" description="Helical" evidence="13">
    <location>
        <begin position="20"/>
        <end position="45"/>
    </location>
</feature>
<dbReference type="SMART" id="SM00388">
    <property type="entry name" value="HisKA"/>
    <property type="match status" value="1"/>
</dbReference>
<feature type="compositionally biased region" description="Basic and acidic residues" evidence="12">
    <location>
        <begin position="500"/>
        <end position="513"/>
    </location>
</feature>
<evidence type="ECO:0000256" key="13">
    <source>
        <dbReference type="SAM" id="Phobius"/>
    </source>
</evidence>
<evidence type="ECO:0000256" key="9">
    <source>
        <dbReference type="ARBA" id="ARBA00022989"/>
    </source>
</evidence>
<evidence type="ECO:0000256" key="2">
    <source>
        <dbReference type="ARBA" id="ARBA00001968"/>
    </source>
</evidence>
<evidence type="ECO:0000256" key="6">
    <source>
        <dbReference type="ARBA" id="ARBA00022679"/>
    </source>
</evidence>
<dbReference type="SUPFAM" id="SSF158472">
    <property type="entry name" value="HAMP domain-like"/>
    <property type="match status" value="1"/>
</dbReference>
<dbReference type="InterPro" id="IPR050428">
    <property type="entry name" value="TCS_sensor_his_kinase"/>
</dbReference>
<dbReference type="FunFam" id="1.10.287.130:FF:000001">
    <property type="entry name" value="Two-component sensor histidine kinase"/>
    <property type="match status" value="1"/>
</dbReference>
<dbReference type="InterPro" id="IPR036890">
    <property type="entry name" value="HATPase_C_sf"/>
</dbReference>
<dbReference type="SMART" id="SM00387">
    <property type="entry name" value="HATPase_c"/>
    <property type="match status" value="1"/>
</dbReference>
<comment type="catalytic activity">
    <reaction evidence="1">
        <text>ATP + protein L-histidine = ADP + protein N-phospho-L-histidine.</text>
        <dbReference type="EC" id="2.7.13.3"/>
    </reaction>
</comment>
<keyword evidence="17" id="KW-1185">Reference proteome</keyword>